<dbReference type="InterPro" id="IPR050620">
    <property type="entry name" value="Thioredoxin_H-type-like"/>
</dbReference>
<evidence type="ECO:0000313" key="5">
    <source>
        <dbReference type="EMBL" id="KAK1282046.1"/>
    </source>
</evidence>
<name>A0AAV9C0X7_ACOCL</name>
<accession>A0AAV9C0X7</accession>
<dbReference type="PANTHER" id="PTHR10438:SF405">
    <property type="entry name" value="THIOREDOXIN DOMAIN-CONTAINING PROTEIN"/>
    <property type="match status" value="1"/>
</dbReference>
<keyword evidence="2" id="KW-1015">Disulfide bond</keyword>
<dbReference type="AlphaFoldDB" id="A0AAV9C0X7"/>
<protein>
    <recommendedName>
        <fullName evidence="4">Thioredoxin domain-containing protein</fullName>
    </recommendedName>
</protein>
<reference evidence="5" key="1">
    <citation type="journal article" date="2023" name="Nat. Commun.">
        <title>Diploid and tetraploid genomes of Acorus and the evolution of monocots.</title>
        <authorList>
            <person name="Ma L."/>
            <person name="Liu K.W."/>
            <person name="Li Z."/>
            <person name="Hsiao Y.Y."/>
            <person name="Qi Y."/>
            <person name="Fu T."/>
            <person name="Tang G.D."/>
            <person name="Zhang D."/>
            <person name="Sun W.H."/>
            <person name="Liu D.K."/>
            <person name="Li Y."/>
            <person name="Chen G.Z."/>
            <person name="Liu X.D."/>
            <person name="Liao X.Y."/>
            <person name="Jiang Y.T."/>
            <person name="Yu X."/>
            <person name="Hao Y."/>
            <person name="Huang J."/>
            <person name="Zhao X.W."/>
            <person name="Ke S."/>
            <person name="Chen Y.Y."/>
            <person name="Wu W.L."/>
            <person name="Hsu J.L."/>
            <person name="Lin Y.F."/>
            <person name="Huang M.D."/>
            <person name="Li C.Y."/>
            <person name="Huang L."/>
            <person name="Wang Z.W."/>
            <person name="Zhao X."/>
            <person name="Zhong W.Y."/>
            <person name="Peng D.H."/>
            <person name="Ahmad S."/>
            <person name="Lan S."/>
            <person name="Zhang J.S."/>
            <person name="Tsai W.C."/>
            <person name="Van de Peer Y."/>
            <person name="Liu Z.J."/>
        </authorList>
    </citation>
    <scope>NUCLEOTIDE SEQUENCE</scope>
    <source>
        <strain evidence="5">CP</strain>
    </source>
</reference>
<gene>
    <name evidence="5" type="ORF">QJS10_CPB22g00301</name>
</gene>
<dbReference type="InterPro" id="IPR013766">
    <property type="entry name" value="Thioredoxin_domain"/>
</dbReference>
<dbReference type="PANTHER" id="PTHR10438">
    <property type="entry name" value="THIOREDOXIN"/>
    <property type="match status" value="1"/>
</dbReference>
<dbReference type="CDD" id="cd02947">
    <property type="entry name" value="TRX_family"/>
    <property type="match status" value="1"/>
</dbReference>
<dbReference type="PROSITE" id="PS51352">
    <property type="entry name" value="THIOREDOXIN_2"/>
    <property type="match status" value="1"/>
</dbReference>
<keyword evidence="1" id="KW-0813">Transport</keyword>
<evidence type="ECO:0000256" key="2">
    <source>
        <dbReference type="ARBA" id="ARBA00023157"/>
    </source>
</evidence>
<evidence type="ECO:0000256" key="1">
    <source>
        <dbReference type="ARBA" id="ARBA00022982"/>
    </source>
</evidence>
<dbReference type="InterPro" id="IPR036249">
    <property type="entry name" value="Thioredoxin-like_sf"/>
</dbReference>
<evidence type="ECO:0000256" key="3">
    <source>
        <dbReference type="ARBA" id="ARBA00023284"/>
    </source>
</evidence>
<keyword evidence="6" id="KW-1185">Reference proteome</keyword>
<reference evidence="5" key="2">
    <citation type="submission" date="2023-06" db="EMBL/GenBank/DDBJ databases">
        <authorList>
            <person name="Ma L."/>
            <person name="Liu K.-W."/>
            <person name="Li Z."/>
            <person name="Hsiao Y.-Y."/>
            <person name="Qi Y."/>
            <person name="Fu T."/>
            <person name="Tang G."/>
            <person name="Zhang D."/>
            <person name="Sun W.-H."/>
            <person name="Liu D.-K."/>
            <person name="Li Y."/>
            <person name="Chen G.-Z."/>
            <person name="Liu X.-D."/>
            <person name="Liao X.-Y."/>
            <person name="Jiang Y.-T."/>
            <person name="Yu X."/>
            <person name="Hao Y."/>
            <person name="Huang J."/>
            <person name="Zhao X.-W."/>
            <person name="Ke S."/>
            <person name="Chen Y.-Y."/>
            <person name="Wu W.-L."/>
            <person name="Hsu J.-L."/>
            <person name="Lin Y.-F."/>
            <person name="Huang M.-D."/>
            <person name="Li C.-Y."/>
            <person name="Huang L."/>
            <person name="Wang Z.-W."/>
            <person name="Zhao X."/>
            <person name="Zhong W.-Y."/>
            <person name="Peng D.-H."/>
            <person name="Ahmad S."/>
            <person name="Lan S."/>
            <person name="Zhang J.-S."/>
            <person name="Tsai W.-C."/>
            <person name="Van De Peer Y."/>
            <person name="Liu Z.-J."/>
        </authorList>
    </citation>
    <scope>NUCLEOTIDE SEQUENCE</scope>
    <source>
        <strain evidence="5">CP</strain>
        <tissue evidence="5">Leaves</tissue>
    </source>
</reference>
<dbReference type="Proteomes" id="UP001180020">
    <property type="component" value="Unassembled WGS sequence"/>
</dbReference>
<dbReference type="Gene3D" id="3.40.30.10">
    <property type="entry name" value="Glutaredoxin"/>
    <property type="match status" value="1"/>
</dbReference>
<feature type="domain" description="Thioredoxin" evidence="4">
    <location>
        <begin position="50"/>
        <end position="184"/>
    </location>
</feature>
<evidence type="ECO:0000259" key="4">
    <source>
        <dbReference type="PROSITE" id="PS51352"/>
    </source>
</evidence>
<dbReference type="SUPFAM" id="SSF52833">
    <property type="entry name" value="Thioredoxin-like"/>
    <property type="match status" value="1"/>
</dbReference>
<sequence length="215" mass="23907">MVVRRIHPFFLRPSLLRPLFQSRSLNNPPLQYPIPSSSVNAPSSLPKTSSPPLLRFPFFSSPSLRSFTSSSGSSNIVLINSVEEFNNSLSKVQDESLHAIFYFTAVWCGPCRMLAPIVEEIGKKYPHVTTYKIDIDQESLGSTLSKLQIFSVPTLHFFQKGKKVNQIVGADVAQLKDTMENLYKTFGPNTFIRDCAFETSFGNPPGGQDAVSTKN</sequence>
<keyword evidence="1" id="KW-0249">Electron transport</keyword>
<dbReference type="Pfam" id="PF00085">
    <property type="entry name" value="Thioredoxin"/>
    <property type="match status" value="1"/>
</dbReference>
<proteinExistence type="predicted"/>
<comment type="caution">
    <text evidence="5">The sequence shown here is derived from an EMBL/GenBank/DDBJ whole genome shotgun (WGS) entry which is preliminary data.</text>
</comment>
<dbReference type="EMBL" id="JAUJYO010000022">
    <property type="protein sequence ID" value="KAK1282046.1"/>
    <property type="molecule type" value="Genomic_DNA"/>
</dbReference>
<dbReference type="FunFam" id="3.40.30.10:FF:000245">
    <property type="entry name" value="Thioredoxin"/>
    <property type="match status" value="1"/>
</dbReference>
<keyword evidence="3" id="KW-0676">Redox-active center</keyword>
<evidence type="ECO:0000313" key="6">
    <source>
        <dbReference type="Proteomes" id="UP001180020"/>
    </source>
</evidence>
<organism evidence="5 6">
    <name type="scientific">Acorus calamus</name>
    <name type="common">Sweet flag</name>
    <dbReference type="NCBI Taxonomy" id="4465"/>
    <lineage>
        <taxon>Eukaryota</taxon>
        <taxon>Viridiplantae</taxon>
        <taxon>Streptophyta</taxon>
        <taxon>Embryophyta</taxon>
        <taxon>Tracheophyta</taxon>
        <taxon>Spermatophyta</taxon>
        <taxon>Magnoliopsida</taxon>
        <taxon>Liliopsida</taxon>
        <taxon>Acoraceae</taxon>
        <taxon>Acorus</taxon>
    </lineage>
</organism>